<sequence>MRSIGVRPGEKRFCFLLTRQKEVAPQARKLCTWRAAGALLSSYKFQRQLLTSLALNLQVKLERHAGAS</sequence>
<reference evidence="1 2" key="1">
    <citation type="submission" date="2019-02" db="EMBL/GenBank/DDBJ databases">
        <title>WGS of Pseudoxanthomonas species novum from clinical isolates.</title>
        <authorList>
            <person name="Bernier A.-M."/>
            <person name="Bernard K."/>
            <person name="Vachon A."/>
        </authorList>
    </citation>
    <scope>NUCLEOTIDE SEQUENCE [LARGE SCALE GENOMIC DNA]</scope>
    <source>
        <strain evidence="1 2">NML171202</strain>
    </source>
</reference>
<name>A0A4Q8LBJ4_9GAMM</name>
<dbReference type="EMBL" id="SHMB01000008">
    <property type="protein sequence ID" value="TAA26141.1"/>
    <property type="molecule type" value="Genomic_DNA"/>
</dbReference>
<protein>
    <submittedName>
        <fullName evidence="1">Uncharacterized protein</fullName>
    </submittedName>
</protein>
<accession>A0A4Q8LBJ4</accession>
<comment type="caution">
    <text evidence="1">The sequence shown here is derived from an EMBL/GenBank/DDBJ whole genome shotgun (WGS) entry which is preliminary data.</text>
</comment>
<dbReference type="Proteomes" id="UP000291286">
    <property type="component" value="Unassembled WGS sequence"/>
</dbReference>
<dbReference type="RefSeq" id="WP_130520727.1">
    <property type="nucleotide sequence ID" value="NZ_SHMA01000007.1"/>
</dbReference>
<gene>
    <name evidence="1" type="ORF">EA661_16530</name>
</gene>
<evidence type="ECO:0000313" key="2">
    <source>
        <dbReference type="Proteomes" id="UP000291286"/>
    </source>
</evidence>
<evidence type="ECO:0000313" key="1">
    <source>
        <dbReference type="EMBL" id="TAA26141.1"/>
    </source>
</evidence>
<organism evidence="1 2">
    <name type="scientific">Pseudoxanthomonas winnipegensis</name>
    <dbReference type="NCBI Taxonomy" id="2480810"/>
    <lineage>
        <taxon>Bacteria</taxon>
        <taxon>Pseudomonadati</taxon>
        <taxon>Pseudomonadota</taxon>
        <taxon>Gammaproteobacteria</taxon>
        <taxon>Lysobacterales</taxon>
        <taxon>Lysobacteraceae</taxon>
        <taxon>Pseudoxanthomonas</taxon>
    </lineage>
</organism>
<dbReference type="AlphaFoldDB" id="A0A4Q8LBJ4"/>
<proteinExistence type="predicted"/>